<dbReference type="RefSeq" id="WP_192509928.1">
    <property type="nucleotide sequence ID" value="NZ_AQGV01000015.1"/>
</dbReference>
<comment type="caution">
    <text evidence="2">The sequence shown here is derived from an EMBL/GenBank/DDBJ whole genome shotgun (WGS) entry which is preliminary data.</text>
</comment>
<dbReference type="EMBL" id="AQGV01000015">
    <property type="protein sequence ID" value="MBE0370899.1"/>
    <property type="molecule type" value="Genomic_DNA"/>
</dbReference>
<keyword evidence="3" id="KW-1185">Reference proteome</keyword>
<dbReference type="SUPFAM" id="SSF53474">
    <property type="entry name" value="alpha/beta-Hydrolases"/>
    <property type="match status" value="1"/>
</dbReference>
<evidence type="ECO:0000259" key="1">
    <source>
        <dbReference type="Pfam" id="PF12146"/>
    </source>
</evidence>
<dbReference type="Pfam" id="PF12146">
    <property type="entry name" value="Hydrolase_4"/>
    <property type="match status" value="1"/>
</dbReference>
<protein>
    <recommendedName>
        <fullName evidence="1">Serine aminopeptidase S33 domain-containing protein</fullName>
    </recommendedName>
</protein>
<dbReference type="InterPro" id="IPR022742">
    <property type="entry name" value="Hydrolase_4"/>
</dbReference>
<organism evidence="2 3">
    <name type="scientific">Pseudoalteromonas aurantia 208</name>
    <dbReference type="NCBI Taxonomy" id="1314867"/>
    <lineage>
        <taxon>Bacteria</taxon>
        <taxon>Pseudomonadati</taxon>
        <taxon>Pseudomonadota</taxon>
        <taxon>Gammaproteobacteria</taxon>
        <taxon>Alteromonadales</taxon>
        <taxon>Pseudoalteromonadaceae</taxon>
        <taxon>Pseudoalteromonas</taxon>
    </lineage>
</organism>
<sequence>MSSKIYFSDKSDAKSVRFYAMQILSKSMHSVMPRTAQKYAKKLLMTPVRHNVKQTVPARFKSDVLASKLGPIHVISVGEGPVVLFTHGWSGSASQFYALMDHVVALGFKVVAFDHYAHGQSGGAQANLPKFIFALNAVLEMIAQPVKAIISHSMGGIAALNSNWQIEQHILIAPPFDFYTGFRDRILSIGIVESLFIDVLASIENEHDMKFSDLLPEQQLINHSKITIIHDIEDKFARHDLAYEQAQQHAHIDIYSTQGLGHGRILNSQQVWGHVGECLMSQKS</sequence>
<dbReference type="InterPro" id="IPR029058">
    <property type="entry name" value="AB_hydrolase_fold"/>
</dbReference>
<proteinExistence type="predicted"/>
<name>A0ABR9EJ18_9GAMM</name>
<feature type="domain" description="Serine aminopeptidase S33" evidence="1">
    <location>
        <begin position="82"/>
        <end position="177"/>
    </location>
</feature>
<accession>A0ABR9EJ18</accession>
<evidence type="ECO:0000313" key="3">
    <source>
        <dbReference type="Proteomes" id="UP000615755"/>
    </source>
</evidence>
<evidence type="ECO:0000313" key="2">
    <source>
        <dbReference type="EMBL" id="MBE0370899.1"/>
    </source>
</evidence>
<reference evidence="2 3" key="1">
    <citation type="submission" date="2015-03" db="EMBL/GenBank/DDBJ databases">
        <title>Genome sequence of Pseudoalteromonas aurantia.</title>
        <authorList>
            <person name="Xie B.-B."/>
            <person name="Rong J.-C."/>
            <person name="Qin Q.-L."/>
            <person name="Zhang Y.-Z."/>
        </authorList>
    </citation>
    <scope>NUCLEOTIDE SEQUENCE [LARGE SCALE GENOMIC DNA]</scope>
    <source>
        <strain evidence="2 3">208</strain>
    </source>
</reference>
<gene>
    <name evidence="2" type="ORF">PAUR_b1023</name>
</gene>
<dbReference type="Proteomes" id="UP000615755">
    <property type="component" value="Unassembled WGS sequence"/>
</dbReference>
<dbReference type="Gene3D" id="3.40.50.1820">
    <property type="entry name" value="alpha/beta hydrolase"/>
    <property type="match status" value="1"/>
</dbReference>